<sequence>MVFHNISTTAQNSSGTSETAGEGVSGYAPKKPTEPVSVPPHDPAHPIPQCPQDPRIGCETSPQAQIVFNLVSALFGTIKRATEEQATDPVDTVGLITKNADQTARKVTDDGPQPDGTT</sequence>
<evidence type="ECO:0000313" key="3">
    <source>
        <dbReference type="Proteomes" id="UP000221961"/>
    </source>
</evidence>
<name>A0A291RIY0_9NOCA</name>
<feature type="compositionally biased region" description="Polar residues" evidence="1">
    <location>
        <begin position="1"/>
        <end position="19"/>
    </location>
</feature>
<dbReference type="AlphaFoldDB" id="A0A291RIY0"/>
<evidence type="ECO:0000313" key="2">
    <source>
        <dbReference type="EMBL" id="ATL67250.1"/>
    </source>
</evidence>
<evidence type="ECO:0000256" key="1">
    <source>
        <dbReference type="SAM" id="MobiDB-lite"/>
    </source>
</evidence>
<feature type="region of interest" description="Disordered" evidence="1">
    <location>
        <begin position="99"/>
        <end position="118"/>
    </location>
</feature>
<proteinExistence type="predicted"/>
<accession>A0A291RIY0</accession>
<dbReference type="RefSeq" id="WP_098694396.1">
    <property type="nucleotide sequence ID" value="NZ_CP023778.1"/>
</dbReference>
<protein>
    <submittedName>
        <fullName evidence="2">Uncharacterized protein</fullName>
    </submittedName>
</protein>
<organism evidence="2 3">
    <name type="scientific">Nocardia terpenica</name>
    <dbReference type="NCBI Taxonomy" id="455432"/>
    <lineage>
        <taxon>Bacteria</taxon>
        <taxon>Bacillati</taxon>
        <taxon>Actinomycetota</taxon>
        <taxon>Actinomycetes</taxon>
        <taxon>Mycobacteriales</taxon>
        <taxon>Nocardiaceae</taxon>
        <taxon>Nocardia</taxon>
    </lineage>
</organism>
<dbReference type="GeneID" id="88358635"/>
<reference evidence="2 3" key="1">
    <citation type="submission" date="2017-10" db="EMBL/GenBank/DDBJ databases">
        <title>Comparative genomics between pathogenic Norcardia.</title>
        <authorList>
            <person name="Zeng L."/>
        </authorList>
    </citation>
    <scope>NUCLEOTIDE SEQUENCE [LARGE SCALE GENOMIC DNA]</scope>
    <source>
        <strain evidence="2 3">NC_YFY_NT001</strain>
    </source>
</reference>
<feature type="region of interest" description="Disordered" evidence="1">
    <location>
        <begin position="1"/>
        <end position="58"/>
    </location>
</feature>
<gene>
    <name evidence="2" type="ORF">CRH09_14635</name>
</gene>
<dbReference type="EMBL" id="CP023778">
    <property type="protein sequence ID" value="ATL67250.1"/>
    <property type="molecule type" value="Genomic_DNA"/>
</dbReference>
<feature type="compositionally biased region" description="Pro residues" evidence="1">
    <location>
        <begin position="37"/>
        <end position="51"/>
    </location>
</feature>
<dbReference type="KEGG" id="ntp:CRH09_14635"/>
<dbReference type="Proteomes" id="UP000221961">
    <property type="component" value="Chromosome"/>
</dbReference>